<name>A0A2S2NWD3_SCHGA</name>
<accession>A0A2S2NWD3</accession>
<proteinExistence type="predicted"/>
<sequence length="107" mass="11541">MEYGYPQYPNYIIQPIPVTVPKQPRRRRIPSSASLSMLVASSSSSSMPVALSSSMQPAVASSSKQPAVASSSPFDYPILLLSDIPELSSPVHKFHPGDPVNVETTVR</sequence>
<feature type="region of interest" description="Disordered" evidence="1">
    <location>
        <begin position="47"/>
        <end position="71"/>
    </location>
</feature>
<protein>
    <submittedName>
        <fullName evidence="2">Uncharacterized protein</fullName>
    </submittedName>
</protein>
<dbReference type="EMBL" id="GGMR01008910">
    <property type="protein sequence ID" value="MBY21529.1"/>
    <property type="molecule type" value="Transcribed_RNA"/>
</dbReference>
<dbReference type="AlphaFoldDB" id="A0A2S2NWD3"/>
<reference evidence="2" key="1">
    <citation type="submission" date="2018-04" db="EMBL/GenBank/DDBJ databases">
        <title>Transcriptome of Schizaphis graminum biotype I.</title>
        <authorList>
            <person name="Scully E.D."/>
            <person name="Geib S.M."/>
            <person name="Palmer N.A."/>
            <person name="Koch K."/>
            <person name="Bradshaw J."/>
            <person name="Heng-Moss T."/>
            <person name="Sarath G."/>
        </authorList>
    </citation>
    <scope>NUCLEOTIDE SEQUENCE</scope>
</reference>
<gene>
    <name evidence="2" type="ORF">g.128592</name>
</gene>
<organism evidence="2">
    <name type="scientific">Schizaphis graminum</name>
    <name type="common">Green bug aphid</name>
    <dbReference type="NCBI Taxonomy" id="13262"/>
    <lineage>
        <taxon>Eukaryota</taxon>
        <taxon>Metazoa</taxon>
        <taxon>Ecdysozoa</taxon>
        <taxon>Arthropoda</taxon>
        <taxon>Hexapoda</taxon>
        <taxon>Insecta</taxon>
        <taxon>Pterygota</taxon>
        <taxon>Neoptera</taxon>
        <taxon>Paraneoptera</taxon>
        <taxon>Hemiptera</taxon>
        <taxon>Sternorrhyncha</taxon>
        <taxon>Aphidomorpha</taxon>
        <taxon>Aphidoidea</taxon>
        <taxon>Aphididae</taxon>
        <taxon>Aphidini</taxon>
        <taxon>Schizaphis</taxon>
    </lineage>
</organism>
<evidence type="ECO:0000256" key="1">
    <source>
        <dbReference type="SAM" id="MobiDB-lite"/>
    </source>
</evidence>
<evidence type="ECO:0000313" key="2">
    <source>
        <dbReference type="EMBL" id="MBY21529.1"/>
    </source>
</evidence>